<dbReference type="Proteomes" id="UP001300502">
    <property type="component" value="Unassembled WGS sequence"/>
</dbReference>
<evidence type="ECO:0000313" key="2">
    <source>
        <dbReference type="Proteomes" id="UP001300502"/>
    </source>
</evidence>
<organism evidence="1 2">
    <name type="scientific">Galdieria yellowstonensis</name>
    <dbReference type="NCBI Taxonomy" id="3028027"/>
    <lineage>
        <taxon>Eukaryota</taxon>
        <taxon>Rhodophyta</taxon>
        <taxon>Bangiophyceae</taxon>
        <taxon>Galdieriales</taxon>
        <taxon>Galdieriaceae</taxon>
        <taxon>Galdieria</taxon>
    </lineage>
</organism>
<accession>A0AAV9ILD3</accession>
<dbReference type="EMBL" id="JANCYU010000060">
    <property type="protein sequence ID" value="KAK4528139.1"/>
    <property type="molecule type" value="Genomic_DNA"/>
</dbReference>
<name>A0AAV9ILD3_9RHOD</name>
<evidence type="ECO:0000313" key="1">
    <source>
        <dbReference type="EMBL" id="KAK4528139.1"/>
    </source>
</evidence>
<proteinExistence type="predicted"/>
<keyword evidence="2" id="KW-1185">Reference proteome</keyword>
<dbReference type="SUPFAM" id="SSF69989">
    <property type="entry name" value="C-terminal domain of PLC-beta"/>
    <property type="match status" value="1"/>
</dbReference>
<dbReference type="AlphaFoldDB" id="A0AAV9ILD3"/>
<gene>
    <name evidence="1" type="ORF">GAYE_SCF51G6073</name>
</gene>
<sequence>MEEEKEEEEEEKTCSDTVGFGRWYNQGLRQGIMEAQEKWTEVGYWDGRNSGRVSRICNMYTSALVVVEYLDARGLLGKDGKEFSVVKSPCSSQKIKETRKELESLQQKYTSTLFDLGSQYTEMAQQMTPFVVKEEDCCDSFSTWKKEWISLVEQQEKSTLEQAKKVIQDLENSLEEPIKSCWEAWKERCGNLSFDA</sequence>
<reference evidence="1 2" key="1">
    <citation type="submission" date="2022-07" db="EMBL/GenBank/DDBJ databases">
        <title>Genome-wide signatures of adaptation to extreme environments.</title>
        <authorList>
            <person name="Cho C.H."/>
            <person name="Yoon H.S."/>
        </authorList>
    </citation>
    <scope>NUCLEOTIDE SEQUENCE [LARGE SCALE GENOMIC DNA]</scope>
    <source>
        <strain evidence="1 2">108.79 E11</strain>
    </source>
</reference>
<comment type="caution">
    <text evidence="1">The sequence shown here is derived from an EMBL/GenBank/DDBJ whole genome shotgun (WGS) entry which is preliminary data.</text>
</comment>
<protein>
    <submittedName>
        <fullName evidence="1">Uncharacterized protein</fullName>
    </submittedName>
</protein>